<evidence type="ECO:0000256" key="2">
    <source>
        <dbReference type="SAM" id="MobiDB-lite"/>
    </source>
</evidence>
<keyword evidence="1" id="KW-0175">Coiled coil</keyword>
<evidence type="ECO:0000256" key="1">
    <source>
        <dbReference type="SAM" id="Coils"/>
    </source>
</evidence>
<feature type="domain" description="BZIP" evidence="3">
    <location>
        <begin position="221"/>
        <end position="235"/>
    </location>
</feature>
<keyword evidence="5" id="KW-1185">Reference proteome</keyword>
<sequence>MPPNRVSIHSIQLPLASTHESNRQLDMRSILNPEPNSPTSSAQSIHGQMPLPTDSAPFQVPPPNPGFSQESVSCPVTPGHQAIEPGPLPSLREAIMGIQPPQDGAVDATATLKPENQPQQQCSVPGAAGPSPSRVSAMRLRNLSNDTLYTSEPLASHSQGTTSPVSPTYGLMLGNPQASYSQPHLPLTHKNSPKQVVVLGADGRIPYTIDINSGSMKAAEKRRKNSYASKRFRQRKKAGEAEQMCMFRQQEDKLRQITEERDFYRAERDAFKELACKAGVAIPPRPVSPRSRSLDIPRSSSRSQSEDTIPATQRSSQGSTMSDVDISKPASHSLKIIEFQHPESSAAPLQPRATIGPSTHIPFRFFQPDGPPVLAPRIGAMPYPPS</sequence>
<comment type="caution">
    <text evidence="4">The sequence shown here is derived from an EMBL/GenBank/DDBJ whole genome shotgun (WGS) entry which is preliminary data.</text>
</comment>
<reference evidence="4 5" key="1">
    <citation type="journal article" date="2016" name="Genome Biol. Evol.">
        <title>Divergent and convergent evolution of fungal pathogenicity.</title>
        <authorList>
            <person name="Shang Y."/>
            <person name="Xiao G."/>
            <person name="Zheng P."/>
            <person name="Cen K."/>
            <person name="Zhan S."/>
            <person name="Wang C."/>
        </authorList>
    </citation>
    <scope>NUCLEOTIDE SEQUENCE [LARGE SCALE GENOMIC DNA]</scope>
    <source>
        <strain evidence="4 5">ARSEF 7405</strain>
    </source>
</reference>
<dbReference type="GO" id="GO:0003700">
    <property type="term" value="F:DNA-binding transcription factor activity"/>
    <property type="evidence" value="ECO:0007669"/>
    <property type="project" value="InterPro"/>
</dbReference>
<feature type="compositionally biased region" description="Polar residues" evidence="2">
    <location>
        <begin position="37"/>
        <end position="46"/>
    </location>
</feature>
<feature type="compositionally biased region" description="Polar residues" evidence="2">
    <location>
        <begin position="298"/>
        <end position="322"/>
    </location>
</feature>
<feature type="region of interest" description="Disordered" evidence="2">
    <location>
        <begin position="220"/>
        <end position="240"/>
    </location>
</feature>
<proteinExistence type="predicted"/>
<feature type="coiled-coil region" evidence="1">
    <location>
        <begin position="247"/>
        <end position="274"/>
    </location>
</feature>
<organism evidence="4 5">
    <name type="scientific">Ascosphaera apis ARSEF 7405</name>
    <dbReference type="NCBI Taxonomy" id="392613"/>
    <lineage>
        <taxon>Eukaryota</taxon>
        <taxon>Fungi</taxon>
        <taxon>Dikarya</taxon>
        <taxon>Ascomycota</taxon>
        <taxon>Pezizomycotina</taxon>
        <taxon>Eurotiomycetes</taxon>
        <taxon>Eurotiomycetidae</taxon>
        <taxon>Onygenales</taxon>
        <taxon>Ascosphaeraceae</taxon>
        <taxon>Ascosphaera</taxon>
    </lineage>
</organism>
<evidence type="ECO:0000259" key="3">
    <source>
        <dbReference type="PROSITE" id="PS00036"/>
    </source>
</evidence>
<feature type="region of interest" description="Disordered" evidence="2">
    <location>
        <begin position="1"/>
        <end position="75"/>
    </location>
</feature>
<dbReference type="AlphaFoldDB" id="A0A167UWY9"/>
<evidence type="ECO:0000313" key="4">
    <source>
        <dbReference type="EMBL" id="KZZ86718.1"/>
    </source>
</evidence>
<gene>
    <name evidence="4" type="ORF">AAP_06292</name>
</gene>
<dbReference type="EMBL" id="AZGZ01000050">
    <property type="protein sequence ID" value="KZZ86718.1"/>
    <property type="molecule type" value="Genomic_DNA"/>
</dbReference>
<dbReference type="Proteomes" id="UP000242877">
    <property type="component" value="Unassembled WGS sequence"/>
</dbReference>
<name>A0A167UWY9_9EURO</name>
<dbReference type="PROSITE" id="PS00036">
    <property type="entry name" value="BZIP_BASIC"/>
    <property type="match status" value="1"/>
</dbReference>
<accession>A0A167UWY9</accession>
<feature type="region of interest" description="Disordered" evidence="2">
    <location>
        <begin position="115"/>
        <end position="134"/>
    </location>
</feature>
<feature type="region of interest" description="Disordered" evidence="2">
    <location>
        <begin position="343"/>
        <end position="371"/>
    </location>
</feature>
<feature type="region of interest" description="Disordered" evidence="2">
    <location>
        <begin position="281"/>
        <end position="327"/>
    </location>
</feature>
<feature type="compositionally biased region" description="Basic residues" evidence="2">
    <location>
        <begin position="220"/>
        <end position="236"/>
    </location>
</feature>
<protein>
    <recommendedName>
        <fullName evidence="3">BZIP domain-containing protein</fullName>
    </recommendedName>
</protein>
<dbReference type="OrthoDB" id="2247093at2759"/>
<evidence type="ECO:0000313" key="5">
    <source>
        <dbReference type="Proteomes" id="UP000242877"/>
    </source>
</evidence>
<dbReference type="InterPro" id="IPR004827">
    <property type="entry name" value="bZIP"/>
</dbReference>
<dbReference type="VEuPathDB" id="FungiDB:AAP_06292"/>